<dbReference type="GO" id="GO:0008202">
    <property type="term" value="P:steroid metabolic process"/>
    <property type="evidence" value="ECO:0007669"/>
    <property type="project" value="UniProtKB-ARBA"/>
</dbReference>
<organism evidence="6 7">
    <name type="scientific">Acidovorax soli</name>
    <dbReference type="NCBI Taxonomy" id="592050"/>
    <lineage>
        <taxon>Bacteria</taxon>
        <taxon>Pseudomonadati</taxon>
        <taxon>Pseudomonadota</taxon>
        <taxon>Betaproteobacteria</taxon>
        <taxon>Burkholderiales</taxon>
        <taxon>Comamonadaceae</taxon>
        <taxon>Acidovorax</taxon>
    </lineage>
</organism>
<feature type="domain" description="FAD-dependent oxidoreductase 2 FAD-binding" evidence="5">
    <location>
        <begin position="25"/>
        <end position="430"/>
    </location>
</feature>
<dbReference type="SUPFAM" id="SSF51905">
    <property type="entry name" value="FAD/NAD(P)-binding domain"/>
    <property type="match status" value="1"/>
</dbReference>
<dbReference type="AlphaFoldDB" id="A0A7X0PBG9"/>
<dbReference type="EMBL" id="JACHLK010000002">
    <property type="protein sequence ID" value="MBB6558517.1"/>
    <property type="molecule type" value="Genomic_DNA"/>
</dbReference>
<dbReference type="Proteomes" id="UP000575083">
    <property type="component" value="Unassembled WGS sequence"/>
</dbReference>
<evidence type="ECO:0000313" key="6">
    <source>
        <dbReference type="EMBL" id="MBB6558517.1"/>
    </source>
</evidence>
<dbReference type="InterPro" id="IPR050315">
    <property type="entry name" value="FAD-oxidoreductase_2"/>
</dbReference>
<comment type="cofactor">
    <cofactor evidence="1">
        <name>FAD</name>
        <dbReference type="ChEBI" id="CHEBI:57692"/>
    </cofactor>
</comment>
<evidence type="ECO:0000256" key="2">
    <source>
        <dbReference type="ARBA" id="ARBA00022630"/>
    </source>
</evidence>
<protein>
    <submittedName>
        <fullName evidence="6">Fumarate reductase flavoprotein subunit</fullName>
        <ecNumber evidence="6">1.3.5.4</ecNumber>
    </submittedName>
</protein>
<accession>A0A7X0PBG9</accession>
<reference evidence="6 7" key="1">
    <citation type="submission" date="2020-08" db="EMBL/GenBank/DDBJ databases">
        <title>Functional genomics of gut bacteria from endangered species of beetles.</title>
        <authorList>
            <person name="Carlos-Shanley C."/>
        </authorList>
    </citation>
    <scope>NUCLEOTIDE SEQUENCE [LARGE SCALE GENOMIC DNA]</scope>
    <source>
        <strain evidence="6 7">S00198</strain>
    </source>
</reference>
<sequence length="468" mass="47909">MTGMKPTIRRAEHMPAAAQDSHVPVAIVGGGACGLTAALLLHDLGVDCAVLERDATPTGSSALSSGFIPAPATQVQRDLGIADSPERFAADIGAKAKGRAAPHLVQAYARAIGPALDALQQRHGLQWQVLDGFLYPGHSVRRMHAVPEKTGVGLMGRLANAAAAADIPLVTDAAVRELWADDTGLVIGVGYERPDGTLEHLSCDAAILACNGFGGNAAMVRELLPEMRDALFAGHTGNDGSAVAWGRALGARLADLGGYQGHGSWAIPQGALISWALMMEGGIQVNALGRRFHDETEGYSEASVHVLAQPGGVAWNVFDAPILALARGFPDFVDAEAAGAVKHCDSVQALAAVIGCDEAALAATLAGQGPYPRPAARPLQAPFCAVKVTGALFHTQGGLDIDAQCRVLDTAGRPFPNLLAAGGAARGVSGDAVWGYLSGNGLLSAVAGGFIAAHTAAHQLRSTTGTTP</sequence>
<dbReference type="SUPFAM" id="SSF56425">
    <property type="entry name" value="Succinate dehydrogenase/fumarate reductase flavoprotein, catalytic domain"/>
    <property type="match status" value="1"/>
</dbReference>
<gene>
    <name evidence="6" type="ORF">HNP48_001181</name>
</gene>
<proteinExistence type="predicted"/>
<dbReference type="InterPro" id="IPR036188">
    <property type="entry name" value="FAD/NAD-bd_sf"/>
</dbReference>
<dbReference type="InterPro" id="IPR003953">
    <property type="entry name" value="FAD-dep_OxRdtase_2_FAD-bd"/>
</dbReference>
<dbReference type="PROSITE" id="PS51257">
    <property type="entry name" value="PROKAR_LIPOPROTEIN"/>
    <property type="match status" value="1"/>
</dbReference>
<evidence type="ECO:0000313" key="7">
    <source>
        <dbReference type="Proteomes" id="UP000575083"/>
    </source>
</evidence>
<keyword evidence="4 6" id="KW-0560">Oxidoreductase</keyword>
<keyword evidence="3" id="KW-0274">FAD</keyword>
<dbReference type="Gene3D" id="3.90.700.10">
    <property type="entry name" value="Succinate dehydrogenase/fumarate reductase flavoprotein, catalytic domain"/>
    <property type="match status" value="1"/>
</dbReference>
<dbReference type="Pfam" id="PF00890">
    <property type="entry name" value="FAD_binding_2"/>
    <property type="match status" value="1"/>
</dbReference>
<evidence type="ECO:0000256" key="1">
    <source>
        <dbReference type="ARBA" id="ARBA00001974"/>
    </source>
</evidence>
<keyword evidence="7" id="KW-1185">Reference proteome</keyword>
<keyword evidence="2" id="KW-0285">Flavoprotein</keyword>
<evidence type="ECO:0000259" key="5">
    <source>
        <dbReference type="Pfam" id="PF00890"/>
    </source>
</evidence>
<dbReference type="PANTHER" id="PTHR43400:SF10">
    <property type="entry name" value="3-OXOSTEROID 1-DEHYDROGENASE"/>
    <property type="match status" value="1"/>
</dbReference>
<dbReference type="InterPro" id="IPR027477">
    <property type="entry name" value="Succ_DH/fumarate_Rdtase_cat_sf"/>
</dbReference>
<comment type="caution">
    <text evidence="6">The sequence shown here is derived from an EMBL/GenBank/DDBJ whole genome shotgun (WGS) entry which is preliminary data.</text>
</comment>
<dbReference type="EC" id="1.3.5.4" evidence="6"/>
<evidence type="ECO:0000256" key="3">
    <source>
        <dbReference type="ARBA" id="ARBA00022827"/>
    </source>
</evidence>
<dbReference type="Gene3D" id="3.50.50.60">
    <property type="entry name" value="FAD/NAD(P)-binding domain"/>
    <property type="match status" value="1"/>
</dbReference>
<name>A0A7X0PBG9_9BURK</name>
<dbReference type="GO" id="GO:0016491">
    <property type="term" value="F:oxidoreductase activity"/>
    <property type="evidence" value="ECO:0007669"/>
    <property type="project" value="UniProtKB-KW"/>
</dbReference>
<dbReference type="RefSeq" id="WP_184855949.1">
    <property type="nucleotide sequence ID" value="NZ_JACHLK010000002.1"/>
</dbReference>
<evidence type="ECO:0000256" key="4">
    <source>
        <dbReference type="ARBA" id="ARBA00023002"/>
    </source>
</evidence>
<dbReference type="PANTHER" id="PTHR43400">
    <property type="entry name" value="FUMARATE REDUCTASE"/>
    <property type="match status" value="1"/>
</dbReference>